<proteinExistence type="predicted"/>
<gene>
    <name evidence="1" type="ORF">C665_02392</name>
</gene>
<organism evidence="1 2">
    <name type="scientific">Thauera aminoaromatica S2</name>
    <dbReference type="NCBI Taxonomy" id="1234381"/>
    <lineage>
        <taxon>Bacteria</taxon>
        <taxon>Pseudomonadati</taxon>
        <taxon>Pseudomonadota</taxon>
        <taxon>Betaproteobacteria</taxon>
        <taxon>Rhodocyclales</taxon>
        <taxon>Zoogloeaceae</taxon>
        <taxon>Thauera</taxon>
    </lineage>
</organism>
<evidence type="ECO:0000313" key="1">
    <source>
        <dbReference type="EMBL" id="ENO88359.1"/>
    </source>
</evidence>
<protein>
    <submittedName>
        <fullName evidence="1">Sigma-54 factor interaction domain-containing protein</fullName>
    </submittedName>
</protein>
<dbReference type="AlphaFoldDB" id="N6Z8A2"/>
<dbReference type="RefSeq" id="WP_004299266.1">
    <property type="nucleotide sequence ID" value="NZ_AMXD01000006.1"/>
</dbReference>
<evidence type="ECO:0000313" key="2">
    <source>
        <dbReference type="Proteomes" id="UP000013042"/>
    </source>
</evidence>
<dbReference type="EMBL" id="AMXD01000006">
    <property type="protein sequence ID" value="ENO88359.1"/>
    <property type="molecule type" value="Genomic_DNA"/>
</dbReference>
<reference evidence="1 2" key="1">
    <citation type="submission" date="2012-09" db="EMBL/GenBank/DDBJ databases">
        <title>Draft Genome Sequences of 6 Strains from Genus Thauera.</title>
        <authorList>
            <person name="Liu B."/>
            <person name="Shapleigh J.P."/>
            <person name="Frostegard A.H."/>
        </authorList>
    </citation>
    <scope>NUCLEOTIDE SEQUENCE [LARGE SCALE GENOMIC DNA]</scope>
    <source>
        <strain evidence="1 2">S2</strain>
    </source>
</reference>
<comment type="caution">
    <text evidence="1">The sequence shown here is derived from an EMBL/GenBank/DDBJ whole genome shotgun (WGS) entry which is preliminary data.</text>
</comment>
<name>N6Z8A2_THASP</name>
<accession>N6Z8A2</accession>
<dbReference type="Proteomes" id="UP000013042">
    <property type="component" value="Unassembled WGS sequence"/>
</dbReference>
<sequence>MTQESWLFAWIGAADHQAAEADDRERPGPIASALLAHERFDRVVLLTVDAH</sequence>